<feature type="region of interest" description="Disordered" evidence="1">
    <location>
        <begin position="258"/>
        <end position="298"/>
    </location>
</feature>
<name>A0ABN3EQG3_9ACTN</name>
<feature type="compositionally biased region" description="Basic and acidic residues" evidence="1">
    <location>
        <begin position="177"/>
        <end position="192"/>
    </location>
</feature>
<feature type="region of interest" description="Disordered" evidence="1">
    <location>
        <begin position="108"/>
        <end position="161"/>
    </location>
</feature>
<feature type="region of interest" description="Disordered" evidence="1">
    <location>
        <begin position="177"/>
        <end position="235"/>
    </location>
</feature>
<dbReference type="Proteomes" id="UP001500305">
    <property type="component" value="Unassembled WGS sequence"/>
</dbReference>
<dbReference type="EMBL" id="BAAATR010000034">
    <property type="protein sequence ID" value="GAA2266981.1"/>
    <property type="molecule type" value="Genomic_DNA"/>
</dbReference>
<gene>
    <name evidence="2" type="ORF">GCM10010430_60160</name>
</gene>
<protein>
    <submittedName>
        <fullName evidence="2">Uncharacterized protein</fullName>
    </submittedName>
</protein>
<sequence length="318" mass="34332">MECHPRQFREQARGPRLQRLVTESGDLLPRHTRQVIQRQAQHGTGPRRQLPALLIVFFLPLLRVAATVARAGLQQTPDSAGGLLGGRQGGVDDPQLAAEHLAGQQRPGLLQQRGPFDPDSAAAGQHDGEAVTGQAVDRTGHQRGGDHRIGPGCGKLELFDDQDVPGDVDGLLELGAERPVQHEQGSGDRSEQRTLVGHPSAQVPAQPVHRPGHPQDPHPLGAGADHDLPPLQSGSRRIQQPMNVAELQLQHRRICRPTDTQLLRHERPPFQLRPARRGGSGSSLGLRAAAPGPPPAGDTTAQCCFQHFVARRRDIAVN</sequence>
<evidence type="ECO:0000313" key="2">
    <source>
        <dbReference type="EMBL" id="GAA2266981.1"/>
    </source>
</evidence>
<comment type="caution">
    <text evidence="2">The sequence shown here is derived from an EMBL/GenBank/DDBJ whole genome shotgun (WGS) entry which is preliminary data.</text>
</comment>
<reference evidence="2 3" key="1">
    <citation type="journal article" date="2019" name="Int. J. Syst. Evol. Microbiol.">
        <title>The Global Catalogue of Microorganisms (GCM) 10K type strain sequencing project: providing services to taxonomists for standard genome sequencing and annotation.</title>
        <authorList>
            <consortium name="The Broad Institute Genomics Platform"/>
            <consortium name="The Broad Institute Genome Sequencing Center for Infectious Disease"/>
            <person name="Wu L."/>
            <person name="Ma J."/>
        </authorList>
    </citation>
    <scope>NUCLEOTIDE SEQUENCE [LARGE SCALE GENOMIC DNA]</scope>
    <source>
        <strain evidence="2 3">JCM 7356</strain>
    </source>
</reference>
<keyword evidence="3" id="KW-1185">Reference proteome</keyword>
<feature type="compositionally biased region" description="Basic and acidic residues" evidence="1">
    <location>
        <begin position="138"/>
        <end position="149"/>
    </location>
</feature>
<evidence type="ECO:0000313" key="3">
    <source>
        <dbReference type="Proteomes" id="UP001500305"/>
    </source>
</evidence>
<accession>A0ABN3EQG3</accession>
<organism evidence="2 3">
    <name type="scientific">Kitasatospora cystarginea</name>
    <dbReference type="NCBI Taxonomy" id="58350"/>
    <lineage>
        <taxon>Bacteria</taxon>
        <taxon>Bacillati</taxon>
        <taxon>Actinomycetota</taxon>
        <taxon>Actinomycetes</taxon>
        <taxon>Kitasatosporales</taxon>
        <taxon>Streptomycetaceae</taxon>
        <taxon>Kitasatospora</taxon>
    </lineage>
</organism>
<proteinExistence type="predicted"/>
<evidence type="ECO:0000256" key="1">
    <source>
        <dbReference type="SAM" id="MobiDB-lite"/>
    </source>
</evidence>